<dbReference type="Proteomes" id="UP001319827">
    <property type="component" value="Chromosome"/>
</dbReference>
<dbReference type="SUPFAM" id="SSF101898">
    <property type="entry name" value="NHL repeat"/>
    <property type="match status" value="1"/>
</dbReference>
<reference evidence="3 4" key="2">
    <citation type="journal article" date="2021" name="Int. J. Syst. Evol. Microbiol.">
        <title>Isolation and Polyphasic Characterization of Desulfuromonas versatilis sp. Nov., an Electrogenic Bacteria Capable of Versatile Metabolism Isolated from a Graphene Oxide-Reducing Enrichment Culture.</title>
        <authorList>
            <person name="Xie L."/>
            <person name="Yoshida N."/>
            <person name="Ishii S."/>
            <person name="Meng L."/>
        </authorList>
    </citation>
    <scope>NUCLEOTIDE SEQUENCE [LARGE SCALE GENOMIC DNA]</scope>
    <source>
        <strain evidence="3 4">NIT-T3</strain>
    </source>
</reference>
<dbReference type="PROSITE" id="PS51257">
    <property type="entry name" value="PROKAR_LIPOPROTEIN"/>
    <property type="match status" value="1"/>
</dbReference>
<dbReference type="Pfam" id="PF13205">
    <property type="entry name" value="Big_5"/>
    <property type="match status" value="2"/>
</dbReference>
<gene>
    <name evidence="3" type="ORF">DESUT3_10390</name>
</gene>
<dbReference type="Pfam" id="PF06739">
    <property type="entry name" value="SBBP"/>
    <property type="match status" value="5"/>
</dbReference>
<dbReference type="InterPro" id="IPR011042">
    <property type="entry name" value="6-blade_b-propeller_TolB-like"/>
</dbReference>
<protein>
    <recommendedName>
        <fullName evidence="2">SbsA Ig-like domain-containing protein</fullName>
    </recommendedName>
</protein>
<dbReference type="RefSeq" id="WP_221251403.1">
    <property type="nucleotide sequence ID" value="NZ_AP024355.1"/>
</dbReference>
<dbReference type="InterPro" id="IPR032812">
    <property type="entry name" value="SbsA_Ig"/>
</dbReference>
<dbReference type="InterPro" id="IPR014755">
    <property type="entry name" value="Cu-Rt/internalin_Ig-like"/>
</dbReference>
<evidence type="ECO:0000256" key="1">
    <source>
        <dbReference type="ARBA" id="ARBA00022729"/>
    </source>
</evidence>
<keyword evidence="4" id="KW-1185">Reference proteome</keyword>
<proteinExistence type="predicted"/>
<reference evidence="3 4" key="1">
    <citation type="journal article" date="2016" name="C (Basel)">
        <title>Selective Growth of and Electricity Production by Marine Exoelectrogenic Bacteria in Self-Aggregated Hydrogel of Microbially Reduced Graphene Oxide.</title>
        <authorList>
            <person name="Yoshida N."/>
            <person name="Goto Y."/>
            <person name="Miyata Y."/>
        </authorList>
    </citation>
    <scope>NUCLEOTIDE SEQUENCE [LARGE SCALE GENOMIC DNA]</scope>
    <source>
        <strain evidence="3 4">NIT-T3</strain>
    </source>
</reference>
<feature type="domain" description="SbsA Ig-like" evidence="2">
    <location>
        <begin position="41"/>
        <end position="152"/>
    </location>
</feature>
<organism evidence="3 4">
    <name type="scientific">Desulfuromonas versatilis</name>
    <dbReference type="NCBI Taxonomy" id="2802975"/>
    <lineage>
        <taxon>Bacteria</taxon>
        <taxon>Pseudomonadati</taxon>
        <taxon>Thermodesulfobacteriota</taxon>
        <taxon>Desulfuromonadia</taxon>
        <taxon>Desulfuromonadales</taxon>
        <taxon>Desulfuromonadaceae</taxon>
        <taxon>Desulfuromonas</taxon>
    </lineage>
</organism>
<accession>A0ABN6DV98</accession>
<sequence length="674" mass="68026">MFLRSLMLLVVMGVQVLALAGCGGGGGGGSSANPKQPLVPDTVAPQVLEVAPLDGAVDVAVNLAAITATFSEPILAASINGAVGTLVVNDVTDPVSPVPVPGTVQLSSATIAQFTPAGALPANATLEARITTAAQDLAGNPLAADFVWSFTTGAVPDTTAPTVTSSIPVDGALNVDNLATVSVTFSEDMDPASLNATTFTVGNLAGTIVTAGNLATFTPAIGLAPGVTYTATVTTGAADLAGNALAAPFSFDFTVENLVWGGSIQIGEAGIEEVLSVAVDDAGNTYVFGHTDDDLEAAGANAGGDDLFLVKYDPTGAQLFLKQIGSAGDESATNVVVDKSGNIYIVGSTTGDLGDGFLGGTDTSPGDEDAFVGKLDPTGQILWLWRFGDVVEFDAANAVQVDAAGNVYVAGSTSGVLEVGQSFDFDDAFLTKFAPDGTQLWVRQYGTDDDDTAKALALDAAGNIYVTGSAMGDLEVPATTFLDADAYLVSFDPDGVGPTLIEQFGTDGNDEGSGVVVDSLGNVYVGGFTGGDFDNGGILAPSIDAFIAKFTNGTGTSVIRQFGSDQFDDAFGGLAVDSADNVYVAGETSGDINGELGQGVDDGYVAKFDGSLTLQWTRIIGVAGASGFSSRVAVDPAGNLFVSGSTDGDLFKPNLGVIPSDGFLVKFDPDGTEL</sequence>
<dbReference type="Gene3D" id="2.60.40.1220">
    <property type="match status" value="2"/>
</dbReference>
<evidence type="ECO:0000313" key="4">
    <source>
        <dbReference type="Proteomes" id="UP001319827"/>
    </source>
</evidence>
<dbReference type="Gene3D" id="2.120.10.30">
    <property type="entry name" value="TolB, C-terminal domain"/>
    <property type="match status" value="2"/>
</dbReference>
<dbReference type="PANTHER" id="PTHR35580:SF1">
    <property type="entry name" value="PHYTASE-LIKE DOMAIN-CONTAINING PROTEIN"/>
    <property type="match status" value="1"/>
</dbReference>
<evidence type="ECO:0000313" key="3">
    <source>
        <dbReference type="EMBL" id="BCR03970.1"/>
    </source>
</evidence>
<dbReference type="EMBL" id="AP024355">
    <property type="protein sequence ID" value="BCR03970.1"/>
    <property type="molecule type" value="Genomic_DNA"/>
</dbReference>
<dbReference type="PANTHER" id="PTHR35580">
    <property type="entry name" value="CELL SURFACE GLYCOPROTEIN (S-LAYER PROTEIN)-LIKE PROTEIN"/>
    <property type="match status" value="1"/>
</dbReference>
<feature type="domain" description="SbsA Ig-like" evidence="2">
    <location>
        <begin position="157"/>
        <end position="254"/>
    </location>
</feature>
<name>A0ABN6DV98_9BACT</name>
<keyword evidence="1" id="KW-0732">Signal</keyword>
<dbReference type="InterPro" id="IPR010620">
    <property type="entry name" value="SBBP_repeat"/>
</dbReference>
<evidence type="ECO:0000259" key="2">
    <source>
        <dbReference type="Pfam" id="PF13205"/>
    </source>
</evidence>
<dbReference type="InterPro" id="IPR052918">
    <property type="entry name" value="Motility_Chemotaxis_Reg"/>
</dbReference>